<dbReference type="InterPro" id="IPR001509">
    <property type="entry name" value="Epimerase_deHydtase"/>
</dbReference>
<feature type="domain" description="NAD-dependent epimerase/dehydratase" evidence="2">
    <location>
        <begin position="3"/>
        <end position="249"/>
    </location>
</feature>
<keyword evidence="4" id="KW-1185">Reference proteome</keyword>
<name>A0A5C8PB53_9HYPH</name>
<keyword evidence="1" id="KW-0520">NAD</keyword>
<gene>
    <name evidence="3" type="ORF">FHP25_31645</name>
</gene>
<accession>A0A5C8PB53</accession>
<proteinExistence type="predicted"/>
<dbReference type="InterPro" id="IPR036291">
    <property type="entry name" value="NAD(P)-bd_dom_sf"/>
</dbReference>
<evidence type="ECO:0000256" key="1">
    <source>
        <dbReference type="ARBA" id="ARBA00023027"/>
    </source>
</evidence>
<evidence type="ECO:0000259" key="2">
    <source>
        <dbReference type="Pfam" id="PF01370"/>
    </source>
</evidence>
<dbReference type="PANTHER" id="PTHR43574">
    <property type="entry name" value="EPIMERASE-RELATED"/>
    <property type="match status" value="1"/>
</dbReference>
<organism evidence="3 4">
    <name type="scientific">Vineibacter terrae</name>
    <dbReference type="NCBI Taxonomy" id="2586908"/>
    <lineage>
        <taxon>Bacteria</taxon>
        <taxon>Pseudomonadati</taxon>
        <taxon>Pseudomonadota</taxon>
        <taxon>Alphaproteobacteria</taxon>
        <taxon>Hyphomicrobiales</taxon>
        <taxon>Vineibacter</taxon>
    </lineage>
</organism>
<dbReference type="Gene3D" id="3.40.50.720">
    <property type="entry name" value="NAD(P)-binding Rossmann-like Domain"/>
    <property type="match status" value="1"/>
</dbReference>
<dbReference type="EMBL" id="VDUZ01000049">
    <property type="protein sequence ID" value="TXL71028.1"/>
    <property type="molecule type" value="Genomic_DNA"/>
</dbReference>
<dbReference type="AlphaFoldDB" id="A0A5C8PB53"/>
<dbReference type="RefSeq" id="WP_147851009.1">
    <property type="nucleotide sequence ID" value="NZ_VDUZ01000049.1"/>
</dbReference>
<comment type="caution">
    <text evidence="3">The sequence shown here is derived from an EMBL/GenBank/DDBJ whole genome shotgun (WGS) entry which is preliminary data.</text>
</comment>
<dbReference type="OrthoDB" id="9801785at2"/>
<dbReference type="Proteomes" id="UP000321638">
    <property type="component" value="Unassembled WGS sequence"/>
</dbReference>
<reference evidence="3 4" key="1">
    <citation type="submission" date="2019-06" db="EMBL/GenBank/DDBJ databases">
        <title>New taxonomy in bacterial strain CC-CFT640, isolated from vineyard.</title>
        <authorList>
            <person name="Lin S.-Y."/>
            <person name="Tsai C.-F."/>
            <person name="Young C.-C."/>
        </authorList>
    </citation>
    <scope>NUCLEOTIDE SEQUENCE [LARGE SCALE GENOMIC DNA]</scope>
    <source>
        <strain evidence="3 4">CC-CFT640</strain>
    </source>
</reference>
<dbReference type="PRINTS" id="PR01713">
    <property type="entry name" value="NUCEPIMERASE"/>
</dbReference>
<protein>
    <submittedName>
        <fullName evidence="3">NAD-dependent epimerase/dehydratase family protein</fullName>
    </submittedName>
</protein>
<sequence length="322" mass="35879">MTILVTGAAGFIGYHVCRALLARGDAVLGLDNLNAYYDPALKRARLDRLHLDGGFIFMEANVADRDRMRTVAERHPGITGVIHLAAQAGVRYSLVDPYAYVEANVMGHLVMLEMARHMPGLKHLVYASSSSVYGGNTKVPFAVGDPVEQPRSLYAATKRADELMAETYAHLFGLRLSGLRFFTVYGPWGRPDMAPYIFCRSIFAGETLPIYNLGFARRDFSYIDDIVRGVLACHDRPAAQPGHRVYNLGGHRSEELMRFVALLEGAIGRKARIALMPAQPGDMTETYADIDLTTRELGWTPLTTIDEGVPRFVRWFRQYHGL</sequence>
<dbReference type="Pfam" id="PF01370">
    <property type="entry name" value="Epimerase"/>
    <property type="match status" value="1"/>
</dbReference>
<evidence type="ECO:0000313" key="3">
    <source>
        <dbReference type="EMBL" id="TXL71028.1"/>
    </source>
</evidence>
<dbReference type="SUPFAM" id="SSF51735">
    <property type="entry name" value="NAD(P)-binding Rossmann-fold domains"/>
    <property type="match status" value="1"/>
</dbReference>
<evidence type="ECO:0000313" key="4">
    <source>
        <dbReference type="Proteomes" id="UP000321638"/>
    </source>
</evidence>